<proteinExistence type="predicted"/>
<dbReference type="Gene3D" id="1.20.5.170">
    <property type="match status" value="1"/>
</dbReference>
<feature type="compositionally biased region" description="Basic residues" evidence="3">
    <location>
        <begin position="81"/>
        <end position="101"/>
    </location>
</feature>
<dbReference type="InterPro" id="IPR004827">
    <property type="entry name" value="bZIP"/>
</dbReference>
<dbReference type="InterPro" id="IPR050936">
    <property type="entry name" value="AP-1-like"/>
</dbReference>
<evidence type="ECO:0000313" key="6">
    <source>
        <dbReference type="Proteomes" id="UP000076584"/>
    </source>
</evidence>
<dbReference type="PROSITE" id="PS50217">
    <property type="entry name" value="BZIP"/>
    <property type="match status" value="1"/>
</dbReference>
<name>A0A166NK99_COLIC</name>
<dbReference type="SMART" id="SM00338">
    <property type="entry name" value="BRLZ"/>
    <property type="match status" value="1"/>
</dbReference>
<reference evidence="5 6" key="1">
    <citation type="submission" date="2015-06" db="EMBL/GenBank/DDBJ databases">
        <title>Survival trade-offs in plant roots during colonization by closely related pathogenic and mutualistic fungi.</title>
        <authorList>
            <person name="Hacquard S."/>
            <person name="Kracher B."/>
            <person name="Hiruma K."/>
            <person name="Weinman A."/>
            <person name="Muench P."/>
            <person name="Garrido Oter R."/>
            <person name="Ver Loren van Themaat E."/>
            <person name="Dallerey J.-F."/>
            <person name="Damm U."/>
            <person name="Henrissat B."/>
            <person name="Lespinet O."/>
            <person name="Thon M."/>
            <person name="Kemen E."/>
            <person name="McHardy A.C."/>
            <person name="Schulze-Lefert P."/>
            <person name="O'Connell R.J."/>
        </authorList>
    </citation>
    <scope>NUCLEOTIDE SEQUENCE [LARGE SCALE GENOMIC DNA]</scope>
    <source>
        <strain evidence="5 6">MAFF 238704</strain>
    </source>
</reference>
<keyword evidence="6" id="KW-1185">Reference proteome</keyword>
<dbReference type="AlphaFoldDB" id="A0A166NK99"/>
<dbReference type="Proteomes" id="UP000076584">
    <property type="component" value="Unassembled WGS sequence"/>
</dbReference>
<evidence type="ECO:0000313" key="5">
    <source>
        <dbReference type="EMBL" id="KZL65768.1"/>
    </source>
</evidence>
<dbReference type="PANTHER" id="PTHR40621:SF6">
    <property type="entry name" value="AP-1-LIKE TRANSCRIPTION FACTOR YAP1-RELATED"/>
    <property type="match status" value="1"/>
</dbReference>
<comment type="caution">
    <text evidence="5">The sequence shown here is derived from an EMBL/GenBank/DDBJ whole genome shotgun (WGS) entry which is preliminary data.</text>
</comment>
<comment type="subcellular location">
    <subcellularLocation>
        <location evidence="1">Nucleus</location>
    </subcellularLocation>
</comment>
<dbReference type="PANTHER" id="PTHR40621">
    <property type="entry name" value="TRANSCRIPTION FACTOR KAPC-RELATED"/>
    <property type="match status" value="1"/>
</dbReference>
<dbReference type="SUPFAM" id="SSF57959">
    <property type="entry name" value="Leucine zipper domain"/>
    <property type="match status" value="1"/>
</dbReference>
<dbReference type="InterPro" id="IPR046347">
    <property type="entry name" value="bZIP_sf"/>
</dbReference>
<evidence type="ECO:0000259" key="4">
    <source>
        <dbReference type="PROSITE" id="PS50217"/>
    </source>
</evidence>
<feature type="domain" description="BZIP" evidence="4">
    <location>
        <begin position="78"/>
        <end position="134"/>
    </location>
</feature>
<protein>
    <recommendedName>
        <fullName evidence="4">BZIP domain-containing protein</fullName>
    </recommendedName>
</protein>
<feature type="region of interest" description="Disordered" evidence="3">
    <location>
        <begin position="55"/>
        <end position="104"/>
    </location>
</feature>
<sequence length="165" mass="18390">LHPLDLTQSVNVPVTASSSSQRLARGAYLFSYTMAAAMNSLSSPLSDTTEHALLSSTTHPATTRGKGRPRSKKSDGDTAKARKRREQNRVNQRAHRQRRDRKLQDLQHQVDELVRRNEAIQHAYQLLSAKCHHLCVSLWLERSVMGVRPASIGWGSQQATGVSIL</sequence>
<feature type="non-terminal residue" evidence="5">
    <location>
        <position position="1"/>
    </location>
</feature>
<dbReference type="EMBL" id="LFIW01002597">
    <property type="protein sequence ID" value="KZL65768.1"/>
    <property type="molecule type" value="Genomic_DNA"/>
</dbReference>
<accession>A0A166NK99</accession>
<organism evidence="5 6">
    <name type="scientific">Colletotrichum incanum</name>
    <name type="common">Soybean anthracnose fungus</name>
    <dbReference type="NCBI Taxonomy" id="1573173"/>
    <lineage>
        <taxon>Eukaryota</taxon>
        <taxon>Fungi</taxon>
        <taxon>Dikarya</taxon>
        <taxon>Ascomycota</taxon>
        <taxon>Pezizomycotina</taxon>
        <taxon>Sordariomycetes</taxon>
        <taxon>Hypocreomycetidae</taxon>
        <taxon>Glomerellales</taxon>
        <taxon>Glomerellaceae</taxon>
        <taxon>Colletotrichum</taxon>
        <taxon>Colletotrichum spaethianum species complex</taxon>
    </lineage>
</organism>
<evidence type="ECO:0000256" key="2">
    <source>
        <dbReference type="ARBA" id="ARBA00023242"/>
    </source>
</evidence>
<dbReference type="GO" id="GO:0000976">
    <property type="term" value="F:transcription cis-regulatory region binding"/>
    <property type="evidence" value="ECO:0007669"/>
    <property type="project" value="InterPro"/>
</dbReference>
<dbReference type="CDD" id="cd14688">
    <property type="entry name" value="bZIP_YAP"/>
    <property type="match status" value="1"/>
</dbReference>
<keyword evidence="2" id="KW-0539">Nucleus</keyword>
<gene>
    <name evidence="5" type="ORF">CI238_12388</name>
</gene>
<evidence type="ECO:0000256" key="3">
    <source>
        <dbReference type="SAM" id="MobiDB-lite"/>
    </source>
</evidence>
<dbReference type="GO" id="GO:0090575">
    <property type="term" value="C:RNA polymerase II transcription regulator complex"/>
    <property type="evidence" value="ECO:0007669"/>
    <property type="project" value="TreeGrafter"/>
</dbReference>
<dbReference type="Pfam" id="PF00170">
    <property type="entry name" value="bZIP_1"/>
    <property type="match status" value="1"/>
</dbReference>
<dbReference type="GO" id="GO:0001228">
    <property type="term" value="F:DNA-binding transcription activator activity, RNA polymerase II-specific"/>
    <property type="evidence" value="ECO:0007669"/>
    <property type="project" value="TreeGrafter"/>
</dbReference>
<evidence type="ECO:0000256" key="1">
    <source>
        <dbReference type="ARBA" id="ARBA00004123"/>
    </source>
</evidence>
<dbReference type="STRING" id="1573173.A0A166NK99"/>